<dbReference type="EMBL" id="AQHY01000008">
    <property type="protein sequence ID" value="EOA57678.1"/>
    <property type="molecule type" value="Genomic_DNA"/>
</dbReference>
<organism evidence="1 2">
    <name type="scientific">Phocaeicola massiliensis B84634 = Timone 84634 = DSM 17679 = JCM 13223</name>
    <dbReference type="NCBI Taxonomy" id="1121098"/>
    <lineage>
        <taxon>Bacteria</taxon>
        <taxon>Pseudomonadati</taxon>
        <taxon>Bacteroidota</taxon>
        <taxon>Bacteroidia</taxon>
        <taxon>Bacteroidales</taxon>
        <taxon>Bacteroidaceae</taxon>
        <taxon>Phocaeicola</taxon>
    </lineage>
</organism>
<dbReference type="STRING" id="1121098.HMPREF1534_00741"/>
<dbReference type="OrthoDB" id="1048244at2"/>
<sequence length="274" mass="30823">MKQLYAIIILIFLFAGYAKSQETHGTQQSVTTQDEVNSSINIDIAKIKLPPLSVLYENARSTPSIEILEKEKQLQKKLLAKEKRSWMSLFNAFGNVSHGIADNIGSSTDPTTPLIYRYTGTEQTSWSVGGSVTLPLETLFDLPGKIKRQRIQVDIAELRKQQAYEELKIQIAHLYVQILSNIETLQRSAEHLALYKGASAIAEQEYRNRRTTIDAVAQTKEKEFGANQGFASLRSTINDQLLMLEIISHTPILTIQEELSVTEGIDKNENTELK</sequence>
<dbReference type="GeneID" id="60063214"/>
<dbReference type="GO" id="GO:0015562">
    <property type="term" value="F:efflux transmembrane transporter activity"/>
    <property type="evidence" value="ECO:0007669"/>
    <property type="project" value="InterPro"/>
</dbReference>
<evidence type="ECO:0008006" key="3">
    <source>
        <dbReference type="Google" id="ProtNLM"/>
    </source>
</evidence>
<reference evidence="1 2" key="1">
    <citation type="submission" date="2013-04" db="EMBL/GenBank/DDBJ databases">
        <title>The Genome Sequence of Bacteroides massiliensis DSM 17679.</title>
        <authorList>
            <consortium name="The Broad Institute Genomics Platform"/>
            <person name="Earl A."/>
            <person name="Ward D."/>
            <person name="Feldgarden M."/>
            <person name="Gevers D."/>
            <person name="Martens E."/>
            <person name="Fenner L."/>
            <person name="Roux V."/>
            <person name="Mallet M.N."/>
            <person name="Raoult D."/>
            <person name="Walker B."/>
            <person name="Young S."/>
            <person name="Zeng Q."/>
            <person name="Gargeya S."/>
            <person name="Fitzgerald M."/>
            <person name="Haas B."/>
            <person name="Abouelleil A."/>
            <person name="Allen A.W."/>
            <person name="Alvarado L."/>
            <person name="Arachchi H.M."/>
            <person name="Berlin A.M."/>
            <person name="Chapman S.B."/>
            <person name="Gainer-Dewar J."/>
            <person name="Goldberg J."/>
            <person name="Griggs A."/>
            <person name="Gujja S."/>
            <person name="Hansen M."/>
            <person name="Howarth C."/>
            <person name="Imamovic A."/>
            <person name="Ireland A."/>
            <person name="Larimer J."/>
            <person name="McCowan C."/>
            <person name="Murphy C."/>
            <person name="Pearson M."/>
            <person name="Poon T.W."/>
            <person name="Priest M."/>
            <person name="Roberts A."/>
            <person name="Saif S."/>
            <person name="Shea T."/>
            <person name="Sisk P."/>
            <person name="Sykes S."/>
            <person name="Wortman J."/>
            <person name="Nusbaum C."/>
            <person name="Birren B."/>
        </authorList>
    </citation>
    <scope>NUCLEOTIDE SEQUENCE [LARGE SCALE GENOMIC DNA]</scope>
    <source>
        <strain evidence="2">B84634 / Timone 84634 / DSM 17679 / JCM 13223</strain>
    </source>
</reference>
<dbReference type="Proteomes" id="UP000017831">
    <property type="component" value="Unassembled WGS sequence"/>
</dbReference>
<dbReference type="Gene3D" id="1.20.1600.10">
    <property type="entry name" value="Outer membrane efflux proteins (OEP)"/>
    <property type="match status" value="1"/>
</dbReference>
<dbReference type="eggNOG" id="COG1538">
    <property type="taxonomic scope" value="Bacteria"/>
</dbReference>
<keyword evidence="2" id="KW-1185">Reference proteome</keyword>
<evidence type="ECO:0000313" key="2">
    <source>
        <dbReference type="Proteomes" id="UP000017831"/>
    </source>
</evidence>
<name>U6RR09_9BACT</name>
<proteinExistence type="predicted"/>
<dbReference type="PATRIC" id="fig|1121098.3.peg.758"/>
<protein>
    <recommendedName>
        <fullName evidence="3">Outer membrane efflux protein</fullName>
    </recommendedName>
</protein>
<dbReference type="AlphaFoldDB" id="U6RR09"/>
<gene>
    <name evidence="1" type="ORF">HMPREF1534_00741</name>
</gene>
<dbReference type="SUPFAM" id="SSF56954">
    <property type="entry name" value="Outer membrane efflux proteins (OEP)"/>
    <property type="match status" value="1"/>
</dbReference>
<evidence type="ECO:0000313" key="1">
    <source>
        <dbReference type="EMBL" id="EOA57678.1"/>
    </source>
</evidence>
<dbReference type="RefSeq" id="WP_005937244.1">
    <property type="nucleotide sequence ID" value="NZ_KB890335.1"/>
</dbReference>
<comment type="caution">
    <text evidence="1">The sequence shown here is derived from an EMBL/GenBank/DDBJ whole genome shotgun (WGS) entry which is preliminary data.</text>
</comment>
<dbReference type="HOGENOM" id="CLU_086575_0_0_10"/>
<accession>U6RR09</accession>